<dbReference type="RefSeq" id="WP_258902534.1">
    <property type="nucleotide sequence ID" value="NZ_CP103141.1"/>
</dbReference>
<sequence length="275" mass="31310">MATDLILSKESSESEIKAYFNVVLKLSQSDNEFPINLDEVWPLVYSEKSKAVRALKETYIENVDYIPLAQNGERCEDGKFNGSNRIDYKLTVSCMEFFIARKVRPVFEVYRQVFHQSVWKVIENQNKPKREPSLTTKVRVGLEWVKGVSEVLNLNDSSKLSLISKVAAPLGLPTPDYIQSHGILKSATELLKEAGLSISAQAFNQRAIQKGILCDMKRKSSKGKDKHFKSITESGLSYGENQVNPNNPKETQPLWYEEKFNELLMLLDFKLARVL</sequence>
<dbReference type="EMBL" id="CP103141">
    <property type="protein sequence ID" value="UVQ72689.1"/>
    <property type="molecule type" value="Genomic_DNA"/>
</dbReference>
<proteinExistence type="predicted"/>
<accession>A0ABY5T495</accession>
<reference evidence="1" key="1">
    <citation type="submission" date="2022-08" db="EMBL/GenBank/DDBJ databases">
        <title>Genome Sequencing of Bacteroides fragilis Group Isolates with Nanopore Technology.</title>
        <authorList>
            <person name="Tisza M.J."/>
            <person name="Smith D."/>
            <person name="Dekker J.P."/>
        </authorList>
    </citation>
    <scope>NUCLEOTIDE SEQUENCE</scope>
    <source>
        <strain evidence="1">BFG-527</strain>
    </source>
</reference>
<dbReference type="Proteomes" id="UP001060104">
    <property type="component" value="Chromosome"/>
</dbReference>
<protein>
    <submittedName>
        <fullName evidence="1">Uncharacterized protein</fullName>
    </submittedName>
</protein>
<organism evidence="1 2">
    <name type="scientific">Bacteroides faecis</name>
    <dbReference type="NCBI Taxonomy" id="674529"/>
    <lineage>
        <taxon>Bacteria</taxon>
        <taxon>Pseudomonadati</taxon>
        <taxon>Bacteroidota</taxon>
        <taxon>Bacteroidia</taxon>
        <taxon>Bacteroidales</taxon>
        <taxon>Bacteroidaceae</taxon>
        <taxon>Bacteroides</taxon>
    </lineage>
</organism>
<evidence type="ECO:0000313" key="1">
    <source>
        <dbReference type="EMBL" id="UVQ72689.1"/>
    </source>
</evidence>
<keyword evidence="2" id="KW-1185">Reference proteome</keyword>
<name>A0ABY5T495_9BACE</name>
<evidence type="ECO:0000313" key="2">
    <source>
        <dbReference type="Proteomes" id="UP001060104"/>
    </source>
</evidence>
<gene>
    <name evidence="1" type="ORF">NXY30_16620</name>
</gene>